<dbReference type="InterPro" id="IPR011257">
    <property type="entry name" value="DNA_glycosylase"/>
</dbReference>
<dbReference type="SMART" id="SM00478">
    <property type="entry name" value="ENDO3c"/>
    <property type="match status" value="1"/>
</dbReference>
<dbReference type="SUPFAM" id="SSF48150">
    <property type="entry name" value="DNA-glycosylase"/>
    <property type="match status" value="1"/>
</dbReference>
<dbReference type="Gene3D" id="1.10.340.30">
    <property type="entry name" value="Hypothetical protein, domain 2"/>
    <property type="match status" value="1"/>
</dbReference>
<comment type="caution">
    <text evidence="12">The sequence shown here is derived from an EMBL/GenBank/DDBJ whole genome shotgun (WGS) entry which is preliminary data.</text>
</comment>
<evidence type="ECO:0000256" key="7">
    <source>
        <dbReference type="ARBA" id="ARBA00023014"/>
    </source>
</evidence>
<evidence type="ECO:0000313" key="12">
    <source>
        <dbReference type="EMBL" id="PIR89123.1"/>
    </source>
</evidence>
<dbReference type="GO" id="GO:0046872">
    <property type="term" value="F:metal ion binding"/>
    <property type="evidence" value="ECO:0007669"/>
    <property type="project" value="UniProtKB-KW"/>
</dbReference>
<evidence type="ECO:0000256" key="10">
    <source>
        <dbReference type="HAMAP-Rule" id="MF_00942"/>
    </source>
</evidence>
<evidence type="ECO:0000256" key="3">
    <source>
        <dbReference type="ARBA" id="ARBA00022723"/>
    </source>
</evidence>
<evidence type="ECO:0000256" key="4">
    <source>
        <dbReference type="ARBA" id="ARBA00022763"/>
    </source>
</evidence>
<dbReference type="Proteomes" id="UP000231157">
    <property type="component" value="Unassembled WGS sequence"/>
</dbReference>
<dbReference type="GO" id="GO:0140078">
    <property type="term" value="F:class I DNA-(apurinic or apyrimidinic site) endonuclease activity"/>
    <property type="evidence" value="ECO:0007669"/>
    <property type="project" value="UniProtKB-EC"/>
</dbReference>
<dbReference type="InterPro" id="IPR004036">
    <property type="entry name" value="Endonuclease-III-like_CS2"/>
</dbReference>
<comment type="similarity">
    <text evidence="1 10">Belongs to the Nth/MutY family.</text>
</comment>
<keyword evidence="4 10" id="KW-0227">DNA damage</keyword>
<reference evidence="13" key="1">
    <citation type="submission" date="2017-09" db="EMBL/GenBank/DDBJ databases">
        <title>Depth-based differentiation of microbial function through sediment-hosted aquifers and enrichment of novel symbionts in the deep terrestrial subsurface.</title>
        <authorList>
            <person name="Probst A.J."/>
            <person name="Ladd B."/>
            <person name="Jarett J.K."/>
            <person name="Geller-Mcgrath D.E."/>
            <person name="Sieber C.M.K."/>
            <person name="Emerson J.B."/>
            <person name="Anantharaman K."/>
            <person name="Thomas B.C."/>
            <person name="Malmstrom R."/>
            <person name="Stieglmeier M."/>
            <person name="Klingl A."/>
            <person name="Woyke T."/>
            <person name="Ryan C.M."/>
            <person name="Banfield J.F."/>
        </authorList>
    </citation>
    <scope>NUCLEOTIDE SEQUENCE [LARGE SCALE GENOMIC DNA]</scope>
</reference>
<evidence type="ECO:0000256" key="9">
    <source>
        <dbReference type="ARBA" id="ARBA00023295"/>
    </source>
</evidence>
<keyword evidence="2" id="KW-0004">4Fe-4S</keyword>
<keyword evidence="8 10" id="KW-0234">DNA repair</keyword>
<dbReference type="PIRSF" id="PIRSF001435">
    <property type="entry name" value="Nth"/>
    <property type="match status" value="1"/>
</dbReference>
<name>A0A2H0URY2_9BACT</name>
<dbReference type="NCBIfam" id="TIGR01083">
    <property type="entry name" value="nth"/>
    <property type="match status" value="1"/>
</dbReference>
<comment type="cofactor">
    <cofactor evidence="10">
        <name>[4Fe-4S] cluster</name>
        <dbReference type="ChEBI" id="CHEBI:49883"/>
    </cofactor>
    <text evidence="10">Binds 1 [4Fe-4S] cluster.</text>
</comment>
<dbReference type="HAMAP" id="MF_00942">
    <property type="entry name" value="Nth"/>
    <property type="match status" value="1"/>
</dbReference>
<dbReference type="InterPro" id="IPR005759">
    <property type="entry name" value="Nth"/>
</dbReference>
<dbReference type="Gene3D" id="1.10.1670.10">
    <property type="entry name" value="Helix-hairpin-Helix base-excision DNA repair enzymes (C-terminal)"/>
    <property type="match status" value="1"/>
</dbReference>
<dbReference type="Pfam" id="PF00730">
    <property type="entry name" value="HhH-GPD"/>
    <property type="match status" value="1"/>
</dbReference>
<keyword evidence="6" id="KW-0408">Iron</keyword>
<dbReference type="EC" id="4.2.99.18" evidence="10"/>
<sequence>MDSDNAKRAEKIIKILKKLFPKTKIALDYSNNWELVVAVILSAQTTDKKVNEVTKRLFKKYPKLDSYAKADISEFQKDIKEIGLYRAKAKNILSTAKIIKDQYNGVIPKTIKELVALPGIGRKTANVILGNAYGIVDGIAVDTHVVRLSRLFGLTKHKDAVKIEKDLMEILPKKEWFNFTYRMIDYGRKYCTARCKHDVCPLREYIKNKHDET</sequence>
<protein>
    <recommendedName>
        <fullName evidence="10">Endonuclease III</fullName>
        <ecNumber evidence="10">4.2.99.18</ecNumber>
    </recommendedName>
    <alternativeName>
        <fullName evidence="10">DNA-(apurinic or apyrimidinic site) lyase</fullName>
    </alternativeName>
</protein>
<keyword evidence="10" id="KW-0238">DNA-binding</keyword>
<feature type="domain" description="HhH-GPD" evidence="11">
    <location>
        <begin position="41"/>
        <end position="189"/>
    </location>
</feature>
<evidence type="ECO:0000256" key="5">
    <source>
        <dbReference type="ARBA" id="ARBA00022801"/>
    </source>
</evidence>
<accession>A0A2H0URY2</accession>
<dbReference type="PANTHER" id="PTHR10359">
    <property type="entry name" value="A/G-SPECIFIC ADENINE GLYCOSYLASE/ENDONUCLEASE III"/>
    <property type="match status" value="1"/>
</dbReference>
<dbReference type="Pfam" id="PF00633">
    <property type="entry name" value="HHH"/>
    <property type="match status" value="1"/>
</dbReference>
<evidence type="ECO:0000256" key="1">
    <source>
        <dbReference type="ARBA" id="ARBA00008343"/>
    </source>
</evidence>
<evidence type="ECO:0000313" key="13">
    <source>
        <dbReference type="Proteomes" id="UP000231157"/>
    </source>
</evidence>
<keyword evidence="7" id="KW-0411">Iron-sulfur</keyword>
<gene>
    <name evidence="10 12" type="primary">nth</name>
    <name evidence="12" type="ORF">COU07_02745</name>
</gene>
<dbReference type="InterPro" id="IPR023170">
    <property type="entry name" value="HhH_base_excis_C"/>
</dbReference>
<dbReference type="FunFam" id="1.10.340.30:FF:000001">
    <property type="entry name" value="Endonuclease III"/>
    <property type="match status" value="1"/>
</dbReference>
<dbReference type="CDD" id="cd00056">
    <property type="entry name" value="ENDO3c"/>
    <property type="match status" value="1"/>
</dbReference>
<dbReference type="GO" id="GO:0019104">
    <property type="term" value="F:DNA N-glycosylase activity"/>
    <property type="evidence" value="ECO:0007669"/>
    <property type="project" value="UniProtKB-UniRule"/>
</dbReference>
<comment type="catalytic activity">
    <reaction evidence="10">
        <text>2'-deoxyribonucleotide-(2'-deoxyribose 5'-phosphate)-2'-deoxyribonucleotide-DNA = a 3'-end 2'-deoxyribonucleotide-(2,3-dehydro-2,3-deoxyribose 5'-phosphate)-DNA + a 5'-end 5'-phospho-2'-deoxyribonucleoside-DNA + H(+)</text>
        <dbReference type="Rhea" id="RHEA:66592"/>
        <dbReference type="Rhea" id="RHEA-COMP:13180"/>
        <dbReference type="Rhea" id="RHEA-COMP:16897"/>
        <dbReference type="Rhea" id="RHEA-COMP:17067"/>
        <dbReference type="ChEBI" id="CHEBI:15378"/>
        <dbReference type="ChEBI" id="CHEBI:136412"/>
        <dbReference type="ChEBI" id="CHEBI:157695"/>
        <dbReference type="ChEBI" id="CHEBI:167181"/>
        <dbReference type="EC" id="4.2.99.18"/>
    </reaction>
</comment>
<dbReference type="GO" id="GO:0006285">
    <property type="term" value="P:base-excision repair, AP site formation"/>
    <property type="evidence" value="ECO:0007669"/>
    <property type="project" value="TreeGrafter"/>
</dbReference>
<keyword evidence="10" id="KW-0456">Lyase</keyword>
<organism evidence="12 13">
    <name type="scientific">Candidatus Harrisonbacteria bacterium CG10_big_fil_rev_8_21_14_0_10_40_38</name>
    <dbReference type="NCBI Taxonomy" id="1974583"/>
    <lineage>
        <taxon>Bacteria</taxon>
        <taxon>Candidatus Harrisoniibacteriota</taxon>
    </lineage>
</organism>
<evidence type="ECO:0000259" key="11">
    <source>
        <dbReference type="SMART" id="SM00478"/>
    </source>
</evidence>
<dbReference type="InterPro" id="IPR003265">
    <property type="entry name" value="HhH-GPD_domain"/>
</dbReference>
<proteinExistence type="inferred from homology"/>
<keyword evidence="3" id="KW-0479">Metal-binding</keyword>
<dbReference type="PROSITE" id="PS01155">
    <property type="entry name" value="ENDONUCLEASE_III_2"/>
    <property type="match status" value="1"/>
</dbReference>
<dbReference type="GO" id="GO:0003677">
    <property type="term" value="F:DNA binding"/>
    <property type="evidence" value="ECO:0007669"/>
    <property type="project" value="UniProtKB-UniRule"/>
</dbReference>
<dbReference type="GO" id="GO:0051539">
    <property type="term" value="F:4 iron, 4 sulfur cluster binding"/>
    <property type="evidence" value="ECO:0007669"/>
    <property type="project" value="UniProtKB-KW"/>
</dbReference>
<comment type="caution">
    <text evidence="10">Lacks conserved residue(s) required for the propagation of feature annotation.</text>
</comment>
<keyword evidence="12" id="KW-0540">Nuclease</keyword>
<evidence type="ECO:0000256" key="2">
    <source>
        <dbReference type="ARBA" id="ARBA00022485"/>
    </source>
</evidence>
<keyword evidence="5 10" id="KW-0378">Hydrolase</keyword>
<keyword evidence="9 10" id="KW-0326">Glycosidase</keyword>
<dbReference type="EMBL" id="PFAZ01000007">
    <property type="protein sequence ID" value="PIR89123.1"/>
    <property type="molecule type" value="Genomic_DNA"/>
</dbReference>
<comment type="function">
    <text evidence="10">DNA repair enzyme that has both DNA N-glycosylase activity and AP-lyase activity. The DNA N-glycosylase activity releases various damaged pyrimidines from DNA by cleaving the N-glycosidic bond, leaving an AP (apurinic/apyrimidinic) site. The AP-lyase activity cleaves the phosphodiester bond 3' to the AP site by a beta-elimination, leaving a 3'-terminal unsaturated sugar and a product with a terminal 5'-phosphate.</text>
</comment>
<keyword evidence="12" id="KW-0255">Endonuclease</keyword>
<dbReference type="InterPro" id="IPR000445">
    <property type="entry name" value="HhH_motif"/>
</dbReference>
<evidence type="ECO:0000256" key="8">
    <source>
        <dbReference type="ARBA" id="ARBA00023204"/>
    </source>
</evidence>
<dbReference type="PANTHER" id="PTHR10359:SF18">
    <property type="entry name" value="ENDONUCLEASE III"/>
    <property type="match status" value="1"/>
</dbReference>
<dbReference type="AlphaFoldDB" id="A0A2H0URY2"/>
<evidence type="ECO:0000256" key="6">
    <source>
        <dbReference type="ARBA" id="ARBA00023004"/>
    </source>
</evidence>